<dbReference type="EMBL" id="JBJIAA010000017">
    <property type="protein sequence ID" value="MFL0252481.1"/>
    <property type="molecule type" value="Genomic_DNA"/>
</dbReference>
<keyword evidence="3" id="KW-0859">Xylose metabolism</keyword>
<keyword evidence="3" id="KW-0119">Carbohydrate metabolism</keyword>
<dbReference type="InterPro" id="IPR043129">
    <property type="entry name" value="ATPase_NBD"/>
</dbReference>
<comment type="caution">
    <text evidence="4">The sequence shown here is derived from an EMBL/GenBank/DDBJ whole genome shotgun (WGS) entry which is preliminary data.</text>
</comment>
<dbReference type="InterPro" id="IPR036388">
    <property type="entry name" value="WH-like_DNA-bd_sf"/>
</dbReference>
<dbReference type="PANTHER" id="PTHR18964">
    <property type="entry name" value="ROK (REPRESSOR, ORF, KINASE) FAMILY"/>
    <property type="match status" value="1"/>
</dbReference>
<dbReference type="InterPro" id="IPR000600">
    <property type="entry name" value="ROK"/>
</dbReference>
<gene>
    <name evidence="4" type="ORF">ACJDT4_18885</name>
</gene>
<sequence length="385" mass="43529">MFNVEKNRNKGRILNLLYKKKKLTKQIIAKELDVSIPTVISNVNELIKDELVEECGVADSTGGRKPVIVRFLKNSRYAFGVDINPEKARVVLTNLDLEIKYDEEFLIDSLKDFKAIMEEISECVKRALKAENIKEDKILGIGFSLPGTVNEEKFLLEIAPNIGIRNVNFKEFQNYFNMPMFIENEANAAALAELSVGIVKDDRNLVYISVTSGVGTGIVVNGCLYKGKNKRAGEFGHMSIMPNGKRCKCGKTGCWEMYVSEKALLKGFNEISDKKVKNLSEFFKALSSDNEKYKQYFDDYLNMLAVGIQNIELTLDPHYIVLGGEISKYEKYYMKELKEKIFIENSFYSKGDMKLLTSKLKKDSSVIGAALLPITSAFSIEEKII</sequence>
<dbReference type="InterPro" id="IPR036390">
    <property type="entry name" value="WH_DNA-bd_sf"/>
</dbReference>
<evidence type="ECO:0000256" key="3">
    <source>
        <dbReference type="ARBA" id="ARBA00022629"/>
    </source>
</evidence>
<evidence type="ECO:0000256" key="1">
    <source>
        <dbReference type="ARBA" id="ARBA00002486"/>
    </source>
</evidence>
<protein>
    <submittedName>
        <fullName evidence="4">ROK family protein</fullName>
    </submittedName>
</protein>
<reference evidence="4 5" key="1">
    <citation type="submission" date="2024-11" db="EMBL/GenBank/DDBJ databases">
        <authorList>
            <person name="Heng Y.C."/>
            <person name="Lim A.C.H."/>
            <person name="Lee J.K.Y."/>
            <person name="Kittelmann S."/>
        </authorList>
    </citation>
    <scope>NUCLEOTIDE SEQUENCE [LARGE SCALE GENOMIC DNA]</scope>
    <source>
        <strain evidence="4 5">WILCCON 0114</strain>
    </source>
</reference>
<evidence type="ECO:0000313" key="4">
    <source>
        <dbReference type="EMBL" id="MFL0252481.1"/>
    </source>
</evidence>
<name>A0ABW8TJI3_9CLOT</name>
<dbReference type="RefSeq" id="WP_406789136.1">
    <property type="nucleotide sequence ID" value="NZ_JBJIAA010000017.1"/>
</dbReference>
<dbReference type="Gene3D" id="1.10.10.10">
    <property type="entry name" value="Winged helix-like DNA-binding domain superfamily/Winged helix DNA-binding domain"/>
    <property type="match status" value="1"/>
</dbReference>
<keyword evidence="5" id="KW-1185">Reference proteome</keyword>
<dbReference type="SUPFAM" id="SSF46785">
    <property type="entry name" value="Winged helix' DNA-binding domain"/>
    <property type="match status" value="1"/>
</dbReference>
<proteinExistence type="inferred from homology"/>
<organism evidence="4 5">
    <name type="scientific">Clostridium neuense</name>
    <dbReference type="NCBI Taxonomy" id="1728934"/>
    <lineage>
        <taxon>Bacteria</taxon>
        <taxon>Bacillati</taxon>
        <taxon>Bacillota</taxon>
        <taxon>Clostridia</taxon>
        <taxon>Eubacteriales</taxon>
        <taxon>Clostridiaceae</taxon>
        <taxon>Clostridium</taxon>
    </lineage>
</organism>
<evidence type="ECO:0000313" key="5">
    <source>
        <dbReference type="Proteomes" id="UP001623592"/>
    </source>
</evidence>
<dbReference type="Gene3D" id="3.30.420.40">
    <property type="match status" value="2"/>
</dbReference>
<comment type="similarity">
    <text evidence="2">Belongs to the ROK (NagC/XylR) family.</text>
</comment>
<dbReference type="SUPFAM" id="SSF53067">
    <property type="entry name" value="Actin-like ATPase domain"/>
    <property type="match status" value="1"/>
</dbReference>
<dbReference type="Pfam" id="PF00480">
    <property type="entry name" value="ROK"/>
    <property type="match status" value="1"/>
</dbReference>
<evidence type="ECO:0000256" key="2">
    <source>
        <dbReference type="ARBA" id="ARBA00006479"/>
    </source>
</evidence>
<dbReference type="PANTHER" id="PTHR18964:SF110">
    <property type="entry name" value="TRANSCRIPTIONAL REGULATOR, XYLR-RELATED"/>
    <property type="match status" value="1"/>
</dbReference>
<dbReference type="PROSITE" id="PS01125">
    <property type="entry name" value="ROK"/>
    <property type="match status" value="1"/>
</dbReference>
<accession>A0ABW8TJI3</accession>
<comment type="function">
    <text evidence="1">Transcriptional repressor of xylose-utilizing enzymes.</text>
</comment>
<dbReference type="InterPro" id="IPR049874">
    <property type="entry name" value="ROK_cs"/>
</dbReference>
<dbReference type="Pfam" id="PF13412">
    <property type="entry name" value="HTH_24"/>
    <property type="match status" value="1"/>
</dbReference>
<dbReference type="Proteomes" id="UP001623592">
    <property type="component" value="Unassembled WGS sequence"/>
</dbReference>